<evidence type="ECO:0000256" key="3">
    <source>
        <dbReference type="ARBA" id="ARBA00022692"/>
    </source>
</evidence>
<protein>
    <submittedName>
        <fullName evidence="7">MFS transporter</fullName>
    </submittedName>
</protein>
<dbReference type="Gene3D" id="1.20.1250.20">
    <property type="entry name" value="MFS general substrate transporter like domains"/>
    <property type="match status" value="1"/>
</dbReference>
<dbReference type="CDD" id="cd06173">
    <property type="entry name" value="MFS_MefA_like"/>
    <property type="match status" value="1"/>
</dbReference>
<dbReference type="PANTHER" id="PTHR23513:SF6">
    <property type="entry name" value="MAJOR FACILITATOR SUPERFAMILY ASSOCIATED DOMAIN-CONTAINING PROTEIN"/>
    <property type="match status" value="1"/>
</dbReference>
<dbReference type="EMBL" id="JASCIS010000055">
    <property type="protein sequence ID" value="MDI3423490.1"/>
    <property type="molecule type" value="Genomic_DNA"/>
</dbReference>
<evidence type="ECO:0000256" key="2">
    <source>
        <dbReference type="ARBA" id="ARBA00022475"/>
    </source>
</evidence>
<evidence type="ECO:0000313" key="7">
    <source>
        <dbReference type="EMBL" id="MDI3423490.1"/>
    </source>
</evidence>
<feature type="transmembrane region" description="Helical" evidence="6">
    <location>
        <begin position="45"/>
        <end position="63"/>
    </location>
</feature>
<feature type="transmembrane region" description="Helical" evidence="6">
    <location>
        <begin position="12"/>
        <end position="39"/>
    </location>
</feature>
<dbReference type="Pfam" id="PF07690">
    <property type="entry name" value="MFS_1"/>
    <property type="match status" value="1"/>
</dbReference>
<keyword evidence="4 6" id="KW-1133">Transmembrane helix</keyword>
<keyword evidence="2" id="KW-1003">Cell membrane</keyword>
<feature type="transmembrane region" description="Helical" evidence="6">
    <location>
        <begin position="377"/>
        <end position="395"/>
    </location>
</feature>
<evidence type="ECO:0000256" key="6">
    <source>
        <dbReference type="SAM" id="Phobius"/>
    </source>
</evidence>
<feature type="transmembrane region" description="Helical" evidence="6">
    <location>
        <begin position="255"/>
        <end position="275"/>
    </location>
</feature>
<evidence type="ECO:0000256" key="5">
    <source>
        <dbReference type="ARBA" id="ARBA00023136"/>
    </source>
</evidence>
<gene>
    <name evidence="7" type="ORF">QIT00_33935</name>
</gene>
<dbReference type="InterPro" id="IPR036259">
    <property type="entry name" value="MFS_trans_sf"/>
</dbReference>
<dbReference type="SUPFAM" id="SSF103473">
    <property type="entry name" value="MFS general substrate transporter"/>
    <property type="match status" value="1"/>
</dbReference>
<keyword evidence="5 6" id="KW-0472">Membrane</keyword>
<evidence type="ECO:0000256" key="4">
    <source>
        <dbReference type="ARBA" id="ARBA00022989"/>
    </source>
</evidence>
<evidence type="ECO:0000313" key="8">
    <source>
        <dbReference type="Proteomes" id="UP001237105"/>
    </source>
</evidence>
<comment type="caution">
    <text evidence="7">The sequence shown here is derived from an EMBL/GenBank/DDBJ whole genome shotgun (WGS) entry which is preliminary data.</text>
</comment>
<accession>A0ABT6T7X9</accession>
<name>A0ABT6T7X9_9ACTN</name>
<organism evidence="7 8">
    <name type="scientific">Streptomyces luteolus</name>
    <dbReference type="NCBI Taxonomy" id="3043615"/>
    <lineage>
        <taxon>Bacteria</taxon>
        <taxon>Bacillati</taxon>
        <taxon>Actinomycetota</taxon>
        <taxon>Actinomycetes</taxon>
        <taxon>Kitasatosporales</taxon>
        <taxon>Streptomycetaceae</taxon>
        <taxon>Streptomyces</taxon>
    </lineage>
</organism>
<comment type="subcellular location">
    <subcellularLocation>
        <location evidence="1">Cell membrane</location>
        <topology evidence="1">Multi-pass membrane protein</topology>
    </subcellularLocation>
</comment>
<dbReference type="PANTHER" id="PTHR23513">
    <property type="entry name" value="INTEGRAL MEMBRANE EFFLUX PROTEIN-RELATED"/>
    <property type="match status" value="1"/>
</dbReference>
<keyword evidence="3 6" id="KW-0812">Transmembrane</keyword>
<reference evidence="7 8" key="1">
    <citation type="submission" date="2023-05" db="EMBL/GenBank/DDBJ databases">
        <title>Draft genome sequence of Streptomyces sp. B-S-A12 isolated from a cave soil in Thailand.</title>
        <authorList>
            <person name="Chamroensaksri N."/>
            <person name="Muangham S."/>
        </authorList>
    </citation>
    <scope>NUCLEOTIDE SEQUENCE [LARGE SCALE GENOMIC DNA]</scope>
    <source>
        <strain evidence="7 8">B-S-A12</strain>
    </source>
</reference>
<dbReference type="Proteomes" id="UP001237105">
    <property type="component" value="Unassembled WGS sequence"/>
</dbReference>
<proteinExistence type="predicted"/>
<keyword evidence="8" id="KW-1185">Reference proteome</keyword>
<feature type="transmembrane region" description="Helical" evidence="6">
    <location>
        <begin position="350"/>
        <end position="371"/>
    </location>
</feature>
<feature type="transmembrane region" description="Helical" evidence="6">
    <location>
        <begin position="224"/>
        <end position="243"/>
    </location>
</feature>
<evidence type="ECO:0000256" key="1">
    <source>
        <dbReference type="ARBA" id="ARBA00004651"/>
    </source>
</evidence>
<sequence length="411" mass="42421">MRGRLGRGFGWLWAAYAASTFGTWLAFDAFPLIAVTVLGAGPTQVSLLASAGLLVGAVVALPLGPWVDLRRKRAVMIAMDLVRCAALLSIPAAYALGGLGFGQLLLVSVVVAAADITFTAAAGACLKSLVERDQLLVATSRFESTTWTATVLAPPLGGALVGMAGPVVTVAANALSHLLSAVGVRAIGGDEPHPAGSGAPARLRRGDLLDGWRTILGNPALRPLFLNTALVNGLIMAMHPPLAVLMLGPLGFAPWQYALAFALPCVGGLIGSRLARPLVARCGRHRVLRTAGTLRACWSIGLAFVGPGTGGLVLVLAVELGLITCAAVFTPVQAAHRLEHTPDDRVARTLSAWSISVKVTTAALTALWGLIAALTGTRTALALAGLLLLATPLLLPRSDADRAPREDVRTT</sequence>
<dbReference type="RefSeq" id="WP_282539327.1">
    <property type="nucleotide sequence ID" value="NZ_JASCIS010000055.1"/>
</dbReference>
<dbReference type="InterPro" id="IPR011701">
    <property type="entry name" value="MFS"/>
</dbReference>